<feature type="transmembrane region" description="Helical" evidence="1">
    <location>
        <begin position="69"/>
        <end position="90"/>
    </location>
</feature>
<keyword evidence="4" id="KW-1185">Reference proteome</keyword>
<feature type="domain" description="Endonuclease/exonuclease/phosphatase" evidence="2">
    <location>
        <begin position="121"/>
        <end position="361"/>
    </location>
</feature>
<dbReference type="GO" id="GO:0006506">
    <property type="term" value="P:GPI anchor biosynthetic process"/>
    <property type="evidence" value="ECO:0007669"/>
    <property type="project" value="TreeGrafter"/>
</dbReference>
<evidence type="ECO:0000256" key="1">
    <source>
        <dbReference type="SAM" id="Phobius"/>
    </source>
</evidence>
<dbReference type="GO" id="GO:0004519">
    <property type="term" value="F:endonuclease activity"/>
    <property type="evidence" value="ECO:0007669"/>
    <property type="project" value="UniProtKB-KW"/>
</dbReference>
<keyword evidence="3" id="KW-0378">Hydrolase</keyword>
<proteinExistence type="predicted"/>
<dbReference type="Proteomes" id="UP000486602">
    <property type="component" value="Unassembled WGS sequence"/>
</dbReference>
<keyword evidence="3" id="KW-0540">Nuclease</keyword>
<dbReference type="GO" id="GO:0016020">
    <property type="term" value="C:membrane"/>
    <property type="evidence" value="ECO:0007669"/>
    <property type="project" value="GOC"/>
</dbReference>
<dbReference type="EMBL" id="JAAGVY010000030">
    <property type="protein sequence ID" value="NEN24653.1"/>
    <property type="molecule type" value="Genomic_DNA"/>
</dbReference>
<evidence type="ECO:0000313" key="3">
    <source>
        <dbReference type="EMBL" id="NEN24653.1"/>
    </source>
</evidence>
<dbReference type="InterPro" id="IPR051916">
    <property type="entry name" value="GPI-anchor_lipid_remodeler"/>
</dbReference>
<dbReference type="PANTHER" id="PTHR14859">
    <property type="entry name" value="CALCOFLUOR WHITE HYPERSENSITIVE PROTEIN PRECURSOR"/>
    <property type="match status" value="1"/>
</dbReference>
<dbReference type="Pfam" id="PF03372">
    <property type="entry name" value="Exo_endo_phos"/>
    <property type="match status" value="1"/>
</dbReference>
<feature type="transmembrane region" description="Helical" evidence="1">
    <location>
        <begin position="39"/>
        <end position="62"/>
    </location>
</feature>
<protein>
    <submittedName>
        <fullName evidence="3">Endonuclease/exonuclease/phosphatase family protein</fullName>
    </submittedName>
</protein>
<dbReference type="PANTHER" id="PTHR14859:SF15">
    <property type="entry name" value="ENDONUCLEASE_EXONUCLEASE_PHOSPHATASE DOMAIN-CONTAINING PROTEIN"/>
    <property type="match status" value="1"/>
</dbReference>
<accession>A0A7K3WSI5</accession>
<gene>
    <name evidence="3" type="ORF">G3O08_14190</name>
</gene>
<feature type="transmembrane region" description="Helical" evidence="1">
    <location>
        <begin position="12"/>
        <end position="33"/>
    </location>
</feature>
<reference evidence="3 4" key="1">
    <citation type="submission" date="2020-02" db="EMBL/GenBank/DDBJ databases">
        <title>Out from the shadows clarifying the taxonomy of the family Cryomorphaceae and related taxa by utilizing the GTDB taxonomic framework.</title>
        <authorList>
            <person name="Bowman J.P."/>
        </authorList>
    </citation>
    <scope>NUCLEOTIDE SEQUENCE [LARGE SCALE GENOMIC DNA]</scope>
    <source>
        <strain evidence="3 4">QSSC 1-22</strain>
    </source>
</reference>
<keyword evidence="1" id="KW-1133">Transmembrane helix</keyword>
<sequence length="371" mass="42814">MIKWLRSLSKRLLILLNILAVAALLLAYLSTYISPENVAFLALFGIAYGVILIANLIFILFWLFVKKRLALISAIAIIIGFSHLAAYMQLMPHFEKSEIKGQKIKVVSQNVKLFGWYNWRHNKQDRDTMIAGLKRAEADIYCFQEFFHNTTPGKFDTRNTIEKRLGTPYSDLHYTNSINMDEKYGIVTFSKYPIVNMGRVVFEREYSNTCIYSDIAINGDTIRVYNAHVASIRFQNEDYRFIEEIKKNDQTVKPAIKDGMSILERLTIAYKKRANQVRSIKAHAAESPYPVIICGDFNDTPVSYSYAQLSENMVDSFRESGWGIGNTYIGKFPSFRIDYIFHSPELNSQNYRKLPEKVSDHHGIAAEIYWE</sequence>
<dbReference type="SUPFAM" id="SSF56219">
    <property type="entry name" value="DNase I-like"/>
    <property type="match status" value="1"/>
</dbReference>
<dbReference type="AlphaFoldDB" id="A0A7K3WSI5"/>
<dbReference type="InterPro" id="IPR036691">
    <property type="entry name" value="Endo/exonu/phosph_ase_sf"/>
</dbReference>
<organism evidence="3 4">
    <name type="scientific">Cryomorpha ignava</name>
    <dbReference type="NCBI Taxonomy" id="101383"/>
    <lineage>
        <taxon>Bacteria</taxon>
        <taxon>Pseudomonadati</taxon>
        <taxon>Bacteroidota</taxon>
        <taxon>Flavobacteriia</taxon>
        <taxon>Flavobacteriales</taxon>
        <taxon>Cryomorphaceae</taxon>
        <taxon>Cryomorpha</taxon>
    </lineage>
</organism>
<evidence type="ECO:0000313" key="4">
    <source>
        <dbReference type="Proteomes" id="UP000486602"/>
    </source>
</evidence>
<name>A0A7K3WSI5_9FLAO</name>
<keyword evidence="3" id="KW-0255">Endonuclease</keyword>
<comment type="caution">
    <text evidence="3">The sequence shown here is derived from an EMBL/GenBank/DDBJ whole genome shotgun (WGS) entry which is preliminary data.</text>
</comment>
<keyword evidence="3" id="KW-0269">Exonuclease</keyword>
<dbReference type="Gene3D" id="3.60.10.10">
    <property type="entry name" value="Endonuclease/exonuclease/phosphatase"/>
    <property type="match status" value="1"/>
</dbReference>
<dbReference type="GO" id="GO:0004527">
    <property type="term" value="F:exonuclease activity"/>
    <property type="evidence" value="ECO:0007669"/>
    <property type="project" value="UniProtKB-KW"/>
</dbReference>
<dbReference type="InterPro" id="IPR005135">
    <property type="entry name" value="Endo/exonuclease/phosphatase"/>
</dbReference>
<evidence type="ECO:0000259" key="2">
    <source>
        <dbReference type="Pfam" id="PF03372"/>
    </source>
</evidence>
<dbReference type="CDD" id="cd09084">
    <property type="entry name" value="EEP-2"/>
    <property type="match status" value="1"/>
</dbReference>
<keyword evidence="1" id="KW-0472">Membrane</keyword>
<keyword evidence="1" id="KW-0812">Transmembrane</keyword>